<evidence type="ECO:0000256" key="4">
    <source>
        <dbReference type="ARBA" id="ARBA00022544"/>
    </source>
</evidence>
<accession>A0A3D9HNU4</accession>
<feature type="transmembrane region" description="Helical" evidence="8">
    <location>
        <begin position="181"/>
        <end position="201"/>
    </location>
</feature>
<evidence type="ECO:0000313" key="10">
    <source>
        <dbReference type="Proteomes" id="UP000256869"/>
    </source>
</evidence>
<dbReference type="AlphaFoldDB" id="A0A3D9HNU4"/>
<evidence type="ECO:0000256" key="8">
    <source>
        <dbReference type="SAM" id="Phobius"/>
    </source>
</evidence>
<evidence type="ECO:0000256" key="6">
    <source>
        <dbReference type="ARBA" id="ARBA00022989"/>
    </source>
</evidence>
<feature type="transmembrane region" description="Helical" evidence="8">
    <location>
        <begin position="329"/>
        <end position="351"/>
    </location>
</feature>
<evidence type="ECO:0000313" key="9">
    <source>
        <dbReference type="EMBL" id="RED51148.1"/>
    </source>
</evidence>
<feature type="transmembrane region" description="Helical" evidence="8">
    <location>
        <begin position="81"/>
        <end position="106"/>
    </location>
</feature>
<evidence type="ECO:0000256" key="1">
    <source>
        <dbReference type="ARBA" id="ARBA00004141"/>
    </source>
</evidence>
<keyword evidence="6 8" id="KW-1133">Transmembrane helix</keyword>
<feature type="transmembrane region" description="Helical" evidence="8">
    <location>
        <begin position="266"/>
        <end position="285"/>
    </location>
</feature>
<gene>
    <name evidence="9" type="ORF">DFP95_1466</name>
</gene>
<evidence type="ECO:0000256" key="5">
    <source>
        <dbReference type="ARBA" id="ARBA00022692"/>
    </source>
</evidence>
<dbReference type="InterPro" id="IPR004761">
    <property type="entry name" value="Spore_GerAB"/>
</dbReference>
<dbReference type="PANTHER" id="PTHR34975">
    <property type="entry name" value="SPORE GERMINATION PROTEIN A2"/>
    <property type="match status" value="1"/>
</dbReference>
<feature type="transmembrane region" description="Helical" evidence="8">
    <location>
        <begin position="297"/>
        <end position="317"/>
    </location>
</feature>
<dbReference type="Proteomes" id="UP000256869">
    <property type="component" value="Unassembled WGS sequence"/>
</dbReference>
<evidence type="ECO:0000256" key="7">
    <source>
        <dbReference type="ARBA" id="ARBA00023136"/>
    </source>
</evidence>
<feature type="transmembrane region" description="Helical" evidence="8">
    <location>
        <begin position="38"/>
        <end position="60"/>
    </location>
</feature>
<keyword evidence="3" id="KW-0813">Transport</keyword>
<evidence type="ECO:0000256" key="3">
    <source>
        <dbReference type="ARBA" id="ARBA00022448"/>
    </source>
</evidence>
<dbReference type="GO" id="GO:0009847">
    <property type="term" value="P:spore germination"/>
    <property type="evidence" value="ECO:0007669"/>
    <property type="project" value="InterPro"/>
</dbReference>
<protein>
    <submittedName>
        <fullName evidence="9">Spore germination protein (Amino acid permease)</fullName>
    </submittedName>
</protein>
<keyword evidence="7 8" id="KW-0472">Membrane</keyword>
<comment type="subcellular location">
    <subcellularLocation>
        <location evidence="1">Membrane</location>
        <topology evidence="1">Multi-pass membrane protein</topology>
    </subcellularLocation>
</comment>
<feature type="transmembrane region" description="Helical" evidence="8">
    <location>
        <begin position="144"/>
        <end position="161"/>
    </location>
</feature>
<dbReference type="PANTHER" id="PTHR34975:SF2">
    <property type="entry name" value="SPORE GERMINATION PROTEIN A2"/>
    <property type="match status" value="1"/>
</dbReference>
<keyword evidence="10" id="KW-1185">Reference proteome</keyword>
<comment type="similarity">
    <text evidence="2">Belongs to the amino acid-polyamine-organocation (APC) superfamily. Spore germination protein (SGP) (TC 2.A.3.9) family.</text>
</comment>
<keyword evidence="5 8" id="KW-0812">Transmembrane</keyword>
<dbReference type="EMBL" id="QRDY01000046">
    <property type="protein sequence ID" value="RED51148.1"/>
    <property type="molecule type" value="Genomic_DNA"/>
</dbReference>
<keyword evidence="4" id="KW-0309">Germination</keyword>
<comment type="caution">
    <text evidence="9">The sequence shown here is derived from an EMBL/GenBank/DDBJ whole genome shotgun (WGS) entry which is preliminary data.</text>
</comment>
<evidence type="ECO:0000256" key="2">
    <source>
        <dbReference type="ARBA" id="ARBA00007998"/>
    </source>
</evidence>
<organism evidence="9 10">
    <name type="scientific">Cohnella lupini</name>
    <dbReference type="NCBI Taxonomy" id="1294267"/>
    <lineage>
        <taxon>Bacteria</taxon>
        <taxon>Bacillati</taxon>
        <taxon>Bacillota</taxon>
        <taxon>Bacilli</taxon>
        <taxon>Bacillales</taxon>
        <taxon>Paenibacillaceae</taxon>
        <taxon>Cohnella</taxon>
    </lineage>
</organism>
<feature type="transmembrane region" description="Helical" evidence="8">
    <location>
        <begin position="118"/>
        <end position="137"/>
    </location>
</feature>
<feature type="transmembrane region" description="Helical" evidence="8">
    <location>
        <begin position="213"/>
        <end position="238"/>
    </location>
</feature>
<dbReference type="GO" id="GO:0016020">
    <property type="term" value="C:membrane"/>
    <property type="evidence" value="ECO:0007669"/>
    <property type="project" value="UniProtKB-SubCell"/>
</dbReference>
<proteinExistence type="inferred from homology"/>
<dbReference type="Pfam" id="PF03845">
    <property type="entry name" value="Spore_permease"/>
    <property type="match status" value="1"/>
</dbReference>
<feature type="transmembrane region" description="Helical" evidence="8">
    <location>
        <begin position="12"/>
        <end position="32"/>
    </location>
</feature>
<sequence>MKEKLSCFHAAILVHMTQTGIVIFALPGLLAVQFGTNGWLAVPLYFIVTLINVSLIAIVYRVGEGKSIFDILERSIPKVMLYPLYVFLIGLWSLIGCIAAKKYILLFQLIAFPTTNPMAFKFVIDLLAYALIVKGLYNIAKTATVFFWLIIWMGLFLFYFFGDLEWVTFTPFVFQGGHHDVKTYFDIYAAFLGYELSLLFIGYSDRKTRLVKAIIWGNGITAINYILICLVSFGFFSLPQLKSLFVPLLDLLASIKLPFIERIENLLYGFFLFSTILTIGMYSWSAKEVSQRIFPTVRSRFLAFVIVLLSFIVSFIPKSLYEVDKWLRLLAYLEFWVAFGLPLLLISVLIVQRGSKGELSHG</sequence>
<reference evidence="9 10" key="1">
    <citation type="submission" date="2018-07" db="EMBL/GenBank/DDBJ databases">
        <title>Genomic Encyclopedia of Type Strains, Phase III (KMG-III): the genomes of soil and plant-associated and newly described type strains.</title>
        <authorList>
            <person name="Whitman W."/>
        </authorList>
    </citation>
    <scope>NUCLEOTIDE SEQUENCE [LARGE SCALE GENOMIC DNA]</scope>
    <source>
        <strain evidence="9 10">CECT 8236</strain>
    </source>
</reference>
<name>A0A3D9HNU4_9BACL</name>